<feature type="region of interest" description="Disordered" evidence="1">
    <location>
        <begin position="448"/>
        <end position="503"/>
    </location>
</feature>
<feature type="region of interest" description="Disordered" evidence="1">
    <location>
        <begin position="121"/>
        <end position="140"/>
    </location>
</feature>
<sequence length="524" mass="59279">MMWFLVFFKVSKKSCVVKGVHLSKQNPAINDIVDVDYGNGKIYAAKILRKSNNKTYLESLGVSTTGEVVTPTLAENNPRAHQRKIKFNPIPKTKKVSHIDEFIEPELLEDDDDQMGEAFKDYKNNNDETENTFEKEEKSESNKNLTCKMCENIQITPEIILLQEHFFTHLTERYRDQMKQKKGSKKDKELKELEHWQIPSYSKVELVDNSGVWIEHLHLKQFEGTVGETDYREMIRKLLRELVGDKKLANSCALGHSFDGASSAINPQILKTIKEYTQDKYKNWTNTRDFNRIVNLFCGRIRFSLKDGKTSTKRFLAKSSKKPKEHPNYVMKSAVAHPQASSSQYPPSSEGISYAMKSALSEAHPQAQPHCTNSSQYPPSSEGISYAMKSALSEVHPQAQPHCTNSSQYPPSSEGISYAMKSALSEVHPQASSSVAMAQPQWNYYKPQSSDWSQYPPSLEGINYARKSPPSEGHPQSSPSADLSVAMAQPQCTNSSPPSSEDLKRVFGNIRFGTEEYFLEYSVD</sequence>
<protein>
    <recommendedName>
        <fullName evidence="2">BEN domain-containing protein</fullName>
    </recommendedName>
</protein>
<evidence type="ECO:0000259" key="2">
    <source>
        <dbReference type="PROSITE" id="PS51457"/>
    </source>
</evidence>
<dbReference type="PROSITE" id="PS51457">
    <property type="entry name" value="BEN"/>
    <property type="match status" value="1"/>
</dbReference>
<evidence type="ECO:0000256" key="1">
    <source>
        <dbReference type="SAM" id="MobiDB-lite"/>
    </source>
</evidence>
<name>A0A9P0FAS5_BRAAE</name>
<organism evidence="3 4">
    <name type="scientific">Brassicogethes aeneus</name>
    <name type="common">Rape pollen beetle</name>
    <name type="synonym">Meligethes aeneus</name>
    <dbReference type="NCBI Taxonomy" id="1431903"/>
    <lineage>
        <taxon>Eukaryota</taxon>
        <taxon>Metazoa</taxon>
        <taxon>Ecdysozoa</taxon>
        <taxon>Arthropoda</taxon>
        <taxon>Hexapoda</taxon>
        <taxon>Insecta</taxon>
        <taxon>Pterygota</taxon>
        <taxon>Neoptera</taxon>
        <taxon>Endopterygota</taxon>
        <taxon>Coleoptera</taxon>
        <taxon>Polyphaga</taxon>
        <taxon>Cucujiformia</taxon>
        <taxon>Nitidulidae</taxon>
        <taxon>Meligethinae</taxon>
        <taxon>Brassicogethes</taxon>
    </lineage>
</organism>
<dbReference type="GO" id="GO:0003677">
    <property type="term" value="F:DNA binding"/>
    <property type="evidence" value="ECO:0007669"/>
    <property type="project" value="InterPro"/>
</dbReference>
<dbReference type="EMBL" id="OV121132">
    <property type="protein sequence ID" value="CAH0546300.1"/>
    <property type="molecule type" value="Genomic_DNA"/>
</dbReference>
<feature type="domain" description="BEN" evidence="2">
    <location>
        <begin position="209"/>
        <end position="305"/>
    </location>
</feature>
<feature type="compositionally biased region" description="Polar residues" evidence="1">
    <location>
        <begin position="490"/>
        <end position="499"/>
    </location>
</feature>
<gene>
    <name evidence="3" type="ORF">MELIAE_LOCUS494</name>
</gene>
<proteinExistence type="predicted"/>
<feature type="compositionally biased region" description="Polar residues" evidence="1">
    <location>
        <begin position="401"/>
        <end position="414"/>
    </location>
</feature>
<dbReference type="Proteomes" id="UP001154078">
    <property type="component" value="Chromosome 1"/>
</dbReference>
<feature type="region of interest" description="Disordered" evidence="1">
    <location>
        <begin position="363"/>
        <end position="414"/>
    </location>
</feature>
<reference evidence="3" key="1">
    <citation type="submission" date="2021-12" db="EMBL/GenBank/DDBJ databases">
        <authorList>
            <person name="King R."/>
        </authorList>
    </citation>
    <scope>NUCLEOTIDE SEQUENCE</scope>
</reference>
<dbReference type="InterPro" id="IPR018379">
    <property type="entry name" value="BEN_domain"/>
</dbReference>
<evidence type="ECO:0000313" key="4">
    <source>
        <dbReference type="Proteomes" id="UP001154078"/>
    </source>
</evidence>
<evidence type="ECO:0000313" key="3">
    <source>
        <dbReference type="EMBL" id="CAH0546300.1"/>
    </source>
</evidence>
<feature type="compositionally biased region" description="Polar residues" evidence="1">
    <location>
        <begin position="369"/>
        <end position="383"/>
    </location>
</feature>
<dbReference type="AlphaFoldDB" id="A0A9P0FAS5"/>
<keyword evidence="4" id="KW-1185">Reference proteome</keyword>
<dbReference type="SMART" id="SM01025">
    <property type="entry name" value="BEN"/>
    <property type="match status" value="1"/>
</dbReference>
<accession>A0A9P0FAS5</accession>
<dbReference type="OrthoDB" id="7701443at2759"/>